<feature type="chain" id="PRO_5045928847" evidence="2">
    <location>
        <begin position="24"/>
        <end position="100"/>
    </location>
</feature>
<organism evidence="3 4">
    <name type="scientific">Coralloluteibacterium thermophilum</name>
    <dbReference type="NCBI Taxonomy" id="2707049"/>
    <lineage>
        <taxon>Bacteria</taxon>
        <taxon>Pseudomonadati</taxon>
        <taxon>Pseudomonadota</taxon>
        <taxon>Gammaproteobacteria</taxon>
        <taxon>Lysobacterales</taxon>
        <taxon>Lysobacteraceae</taxon>
        <taxon>Coralloluteibacterium</taxon>
    </lineage>
</organism>
<protein>
    <submittedName>
        <fullName evidence="3">PepSY domain-containing protein</fullName>
    </submittedName>
</protein>
<dbReference type="Proteomes" id="UP001595892">
    <property type="component" value="Unassembled WGS sequence"/>
</dbReference>
<proteinExistence type="predicted"/>
<gene>
    <name evidence="3" type="ORF">ACFO3Q_01160</name>
</gene>
<evidence type="ECO:0000256" key="1">
    <source>
        <dbReference type="SAM" id="MobiDB-lite"/>
    </source>
</evidence>
<feature type="signal peptide" evidence="2">
    <location>
        <begin position="1"/>
        <end position="23"/>
    </location>
</feature>
<accession>A0ABV9NEH1</accession>
<feature type="compositionally biased region" description="Basic and acidic residues" evidence="1">
    <location>
        <begin position="28"/>
        <end position="56"/>
    </location>
</feature>
<evidence type="ECO:0000256" key="2">
    <source>
        <dbReference type="SAM" id="SignalP"/>
    </source>
</evidence>
<keyword evidence="4" id="KW-1185">Reference proteome</keyword>
<comment type="caution">
    <text evidence="3">The sequence shown here is derived from an EMBL/GenBank/DDBJ whole genome shotgun (WGS) entry which is preliminary data.</text>
</comment>
<name>A0ABV9NEH1_9GAMM</name>
<keyword evidence="2" id="KW-0732">Signal</keyword>
<feature type="region of interest" description="Disordered" evidence="1">
    <location>
        <begin position="78"/>
        <end position="100"/>
    </location>
</feature>
<feature type="region of interest" description="Disordered" evidence="1">
    <location>
        <begin position="23"/>
        <end position="57"/>
    </location>
</feature>
<dbReference type="EMBL" id="JBHSGG010000002">
    <property type="protein sequence ID" value="MFC4726787.1"/>
    <property type="molecule type" value="Genomic_DNA"/>
</dbReference>
<sequence>MPSVSRHRLFAALALCASPLAFAQQGPEPRRDGPSLRESIQRVERETGGEVLRADTRPFNGREVNRVKVLMPEGRVRVVTDDPRRRNDRERRPDSRSRDE</sequence>
<reference evidence="4" key="1">
    <citation type="journal article" date="2019" name="Int. J. Syst. Evol. Microbiol.">
        <title>The Global Catalogue of Microorganisms (GCM) 10K type strain sequencing project: providing services to taxonomists for standard genome sequencing and annotation.</title>
        <authorList>
            <consortium name="The Broad Institute Genomics Platform"/>
            <consortium name="The Broad Institute Genome Sequencing Center for Infectious Disease"/>
            <person name="Wu L."/>
            <person name="Ma J."/>
        </authorList>
    </citation>
    <scope>NUCLEOTIDE SEQUENCE [LARGE SCALE GENOMIC DNA]</scope>
    <source>
        <strain evidence="4">CGMCC 1.13574</strain>
    </source>
</reference>
<evidence type="ECO:0000313" key="3">
    <source>
        <dbReference type="EMBL" id="MFC4726787.1"/>
    </source>
</evidence>
<dbReference type="RefSeq" id="WP_377002738.1">
    <property type="nucleotide sequence ID" value="NZ_JBHSGG010000002.1"/>
</dbReference>
<evidence type="ECO:0000313" key="4">
    <source>
        <dbReference type="Proteomes" id="UP001595892"/>
    </source>
</evidence>